<dbReference type="SUPFAM" id="SSF53335">
    <property type="entry name" value="S-adenosyl-L-methionine-dependent methyltransferases"/>
    <property type="match status" value="1"/>
</dbReference>
<sequence>MTQRERWKGYGRLLRTFRNWPLYFLHRRGFLRQPEVLEFRTRRGYLLPLPPARIGDFHEIFLSHHYLLPAWSRDLRHCHTVIDIGANIGLFSLFAAEQFPEARILAFEPWEENFRYLEKLVRENRLPVLPFREALSASSGTLSLHLPRSERFSSRATVFPQPPGPSWSSQEDLRIEVPSVTLEEVFRREKLAVCDLLKMDCEGSEYSILYGTPPELLARIHRMAIEVHSGSAPGENPARLTAYLSALGFLTTNRAATEFTTMLYAWRRPPN</sequence>
<gene>
    <name evidence="2" type="ORF">MAMT_00657</name>
</gene>
<dbReference type="RefSeq" id="WP_178086891.1">
    <property type="nucleotide sequence ID" value="NZ_CABFVA020000023.1"/>
</dbReference>
<evidence type="ECO:0000313" key="3">
    <source>
        <dbReference type="Proteomes" id="UP000334923"/>
    </source>
</evidence>
<feature type="domain" description="Methyltransferase FkbM" evidence="1">
    <location>
        <begin position="83"/>
        <end position="249"/>
    </location>
</feature>
<dbReference type="InterPro" id="IPR052514">
    <property type="entry name" value="SAM-dependent_MTase"/>
</dbReference>
<evidence type="ECO:0000259" key="1">
    <source>
        <dbReference type="Pfam" id="PF05050"/>
    </source>
</evidence>
<protein>
    <recommendedName>
        <fullName evidence="1">Methyltransferase FkbM domain-containing protein</fullName>
    </recommendedName>
</protein>
<proteinExistence type="predicted"/>
<reference evidence="2 3" key="1">
    <citation type="submission" date="2019-09" db="EMBL/GenBank/DDBJ databases">
        <authorList>
            <person name="Cremers G."/>
        </authorList>
    </citation>
    <scope>NUCLEOTIDE SEQUENCE [LARGE SCALE GENOMIC DNA]</scope>
    <source>
        <strain evidence="2">4A</strain>
    </source>
</reference>
<organism evidence="2 3">
    <name type="scientific">Methylacidimicrobium tartarophylax</name>
    <dbReference type="NCBI Taxonomy" id="1041768"/>
    <lineage>
        <taxon>Bacteria</taxon>
        <taxon>Pseudomonadati</taxon>
        <taxon>Verrucomicrobiota</taxon>
        <taxon>Methylacidimicrobium</taxon>
    </lineage>
</organism>
<dbReference type="InterPro" id="IPR006342">
    <property type="entry name" value="FkbM_mtfrase"/>
</dbReference>
<evidence type="ECO:0000313" key="2">
    <source>
        <dbReference type="EMBL" id="VVM05505.1"/>
    </source>
</evidence>
<dbReference type="Proteomes" id="UP000334923">
    <property type="component" value="Unassembled WGS sequence"/>
</dbReference>
<dbReference type="NCBIfam" id="TIGR01444">
    <property type="entry name" value="fkbM_fam"/>
    <property type="match status" value="1"/>
</dbReference>
<dbReference type="PANTHER" id="PTHR34203:SF13">
    <property type="entry name" value="EXPRESSED PROTEIN"/>
    <property type="match status" value="1"/>
</dbReference>
<dbReference type="AlphaFoldDB" id="A0A5E6MHL2"/>
<dbReference type="Pfam" id="PF05050">
    <property type="entry name" value="Methyltransf_21"/>
    <property type="match status" value="1"/>
</dbReference>
<name>A0A5E6MHL2_9BACT</name>
<dbReference type="PANTHER" id="PTHR34203">
    <property type="entry name" value="METHYLTRANSFERASE, FKBM FAMILY PROTEIN"/>
    <property type="match status" value="1"/>
</dbReference>
<keyword evidence="3" id="KW-1185">Reference proteome</keyword>
<accession>A0A5E6MHL2</accession>
<dbReference type="InterPro" id="IPR029063">
    <property type="entry name" value="SAM-dependent_MTases_sf"/>
</dbReference>
<dbReference type="Gene3D" id="3.40.50.150">
    <property type="entry name" value="Vaccinia Virus protein VP39"/>
    <property type="match status" value="1"/>
</dbReference>
<dbReference type="EMBL" id="CABFVA020000023">
    <property type="protein sequence ID" value="VVM05505.1"/>
    <property type="molecule type" value="Genomic_DNA"/>
</dbReference>